<evidence type="ECO:0000256" key="2">
    <source>
        <dbReference type="SAM" id="Phobius"/>
    </source>
</evidence>
<accession>A0A5N6H0P9</accession>
<proteinExistence type="predicted"/>
<reference evidence="3" key="1">
    <citation type="submission" date="2019-04" db="EMBL/GenBank/DDBJ databases">
        <title>Friends and foes A comparative genomics study of 23 Aspergillus species from section Flavi.</title>
        <authorList>
            <consortium name="DOE Joint Genome Institute"/>
            <person name="Kjaerbolling I."/>
            <person name="Vesth T."/>
            <person name="Frisvad J.C."/>
            <person name="Nybo J.L."/>
            <person name="Theobald S."/>
            <person name="Kildgaard S."/>
            <person name="Isbrandt T."/>
            <person name="Kuo A."/>
            <person name="Sato A."/>
            <person name="Lyhne E.K."/>
            <person name="Kogle M.E."/>
            <person name="Wiebenga A."/>
            <person name="Kun R.S."/>
            <person name="Lubbers R.J."/>
            <person name="Makela M.R."/>
            <person name="Barry K."/>
            <person name="Chovatia M."/>
            <person name="Clum A."/>
            <person name="Daum C."/>
            <person name="Haridas S."/>
            <person name="He G."/>
            <person name="LaButti K."/>
            <person name="Lipzen A."/>
            <person name="Mondo S."/>
            <person name="Riley R."/>
            <person name="Salamov A."/>
            <person name="Simmons B.A."/>
            <person name="Magnuson J.K."/>
            <person name="Henrissat B."/>
            <person name="Mortensen U.H."/>
            <person name="Larsen T.O."/>
            <person name="Devries R.P."/>
            <person name="Grigoriev I.V."/>
            <person name="Machida M."/>
            <person name="Baker S.E."/>
            <person name="Andersen M.R."/>
        </authorList>
    </citation>
    <scope>NUCLEOTIDE SEQUENCE [LARGE SCALE GENOMIC DNA]</scope>
    <source>
        <strain evidence="3">CBS 121.62</strain>
    </source>
</reference>
<keyword evidence="2" id="KW-1133">Transmembrane helix</keyword>
<name>A0A5N6H0P9_ASPFL</name>
<dbReference type="Proteomes" id="UP000325434">
    <property type="component" value="Unassembled WGS sequence"/>
</dbReference>
<sequence length="103" mass="11208">MCRPSTHNAARFNNGPYPSSHSTSSLMSRIPTEYITSMYFYTMAMLGAVLFGTALAIPKDIRGYMAACNEGGCDPTFFVCKIPEGEKQGRCCYISHGGSSRSC</sequence>
<feature type="transmembrane region" description="Helical" evidence="2">
    <location>
        <begin position="38"/>
        <end position="57"/>
    </location>
</feature>
<protein>
    <submittedName>
        <fullName evidence="3">Uncharacterized protein</fullName>
    </submittedName>
</protein>
<feature type="compositionally biased region" description="Polar residues" evidence="1">
    <location>
        <begin position="16"/>
        <end position="25"/>
    </location>
</feature>
<feature type="region of interest" description="Disordered" evidence="1">
    <location>
        <begin position="1"/>
        <end position="25"/>
    </location>
</feature>
<gene>
    <name evidence="3" type="ORF">BDV35DRAFT_186911</name>
</gene>
<keyword evidence="2" id="KW-0472">Membrane</keyword>
<keyword evidence="2" id="KW-0812">Transmembrane</keyword>
<evidence type="ECO:0000313" key="3">
    <source>
        <dbReference type="EMBL" id="KAB8247778.1"/>
    </source>
</evidence>
<evidence type="ECO:0000256" key="1">
    <source>
        <dbReference type="SAM" id="MobiDB-lite"/>
    </source>
</evidence>
<organism evidence="3">
    <name type="scientific">Aspergillus flavus</name>
    <dbReference type="NCBI Taxonomy" id="5059"/>
    <lineage>
        <taxon>Eukaryota</taxon>
        <taxon>Fungi</taxon>
        <taxon>Dikarya</taxon>
        <taxon>Ascomycota</taxon>
        <taxon>Pezizomycotina</taxon>
        <taxon>Eurotiomycetes</taxon>
        <taxon>Eurotiomycetidae</taxon>
        <taxon>Eurotiales</taxon>
        <taxon>Aspergillaceae</taxon>
        <taxon>Aspergillus</taxon>
        <taxon>Aspergillus subgen. Circumdati</taxon>
    </lineage>
</organism>
<dbReference type="EMBL" id="ML734586">
    <property type="protein sequence ID" value="KAB8247778.1"/>
    <property type="molecule type" value="Genomic_DNA"/>
</dbReference>
<dbReference type="AlphaFoldDB" id="A0A5N6H0P9"/>